<comment type="caution">
    <text evidence="2">The sequence shown here is derived from an EMBL/GenBank/DDBJ whole genome shotgun (WGS) entry which is preliminary data.</text>
</comment>
<evidence type="ECO:0000313" key="2">
    <source>
        <dbReference type="EMBL" id="MUH72338.1"/>
    </source>
</evidence>
<accession>A0A6N8F7V9</accession>
<sequence>MIALYLVAGLTVSLILYGFNTNSETNKSTFRLKKLIPAVVLTSCFWPVVMMLITFEAMPKPKARKPAISYKDLILPVNIESVEHSELIKDPNAIAPDLPFGHLHSKWQNLKQKTDDKNMIWAFKTQPKQQSNKDIVEGYALVDSNKQIVDYLVTAKYKENYSGNGNTAIH</sequence>
<keyword evidence="1" id="KW-0812">Transmembrane</keyword>
<dbReference type="EMBL" id="WOCD01000003">
    <property type="protein sequence ID" value="MUH72338.1"/>
    <property type="molecule type" value="Genomic_DNA"/>
</dbReference>
<keyword evidence="3" id="KW-1185">Reference proteome</keyword>
<dbReference type="Proteomes" id="UP000439994">
    <property type="component" value="Unassembled WGS sequence"/>
</dbReference>
<dbReference type="OrthoDB" id="8902023at2"/>
<dbReference type="AlphaFoldDB" id="A0A6N8F7V9"/>
<evidence type="ECO:0000256" key="1">
    <source>
        <dbReference type="SAM" id="Phobius"/>
    </source>
</evidence>
<keyword evidence="1" id="KW-0472">Membrane</keyword>
<organism evidence="2 3">
    <name type="scientific">Psychrosphaera haliotis</name>
    <dbReference type="NCBI Taxonomy" id="555083"/>
    <lineage>
        <taxon>Bacteria</taxon>
        <taxon>Pseudomonadati</taxon>
        <taxon>Pseudomonadota</taxon>
        <taxon>Gammaproteobacteria</taxon>
        <taxon>Alteromonadales</taxon>
        <taxon>Pseudoalteromonadaceae</taxon>
        <taxon>Psychrosphaera</taxon>
    </lineage>
</organism>
<reference evidence="2 3" key="1">
    <citation type="submission" date="2019-11" db="EMBL/GenBank/DDBJ databases">
        <title>P. haliotis isolates from Z. marina roots.</title>
        <authorList>
            <person name="Cohen M."/>
            <person name="Jospin G."/>
            <person name="Eisen J.A."/>
            <person name="Coil D.A."/>
        </authorList>
    </citation>
    <scope>NUCLEOTIDE SEQUENCE [LARGE SCALE GENOMIC DNA]</scope>
    <source>
        <strain evidence="2 3">UCD-MCMsp1aY</strain>
    </source>
</reference>
<feature type="transmembrane region" description="Helical" evidence="1">
    <location>
        <begin position="34"/>
        <end position="55"/>
    </location>
</feature>
<gene>
    <name evidence="2" type="ORF">GNP35_07525</name>
</gene>
<keyword evidence="1" id="KW-1133">Transmembrane helix</keyword>
<evidence type="ECO:0000313" key="3">
    <source>
        <dbReference type="Proteomes" id="UP000439994"/>
    </source>
</evidence>
<proteinExistence type="predicted"/>
<protein>
    <submittedName>
        <fullName evidence="2">Uncharacterized protein</fullName>
    </submittedName>
</protein>
<name>A0A6N8F7V9_9GAMM</name>
<dbReference type="RefSeq" id="WP_155695526.1">
    <property type="nucleotide sequence ID" value="NZ_WOCD01000003.1"/>
</dbReference>